<reference evidence="1 2" key="1">
    <citation type="submission" date="2020-08" db="EMBL/GenBank/DDBJ databases">
        <title>Genomic Encyclopedia of Type Strains, Phase IV (KMG-IV): sequencing the most valuable type-strain genomes for metagenomic binning, comparative biology and taxonomic classification.</title>
        <authorList>
            <person name="Goeker M."/>
        </authorList>
    </citation>
    <scope>NUCLEOTIDE SEQUENCE [LARGE SCALE GENOMIC DNA]</scope>
    <source>
        <strain evidence="1 2">DSM 103733</strain>
    </source>
</reference>
<dbReference type="Proteomes" id="UP000538666">
    <property type="component" value="Unassembled WGS sequence"/>
</dbReference>
<evidence type="ECO:0000313" key="1">
    <source>
        <dbReference type="EMBL" id="MBB6144849.1"/>
    </source>
</evidence>
<name>A0A841JYQ2_9BACT</name>
<keyword evidence="2" id="KW-1185">Reference proteome</keyword>
<gene>
    <name evidence="1" type="ORF">HNQ77_002805</name>
</gene>
<comment type="caution">
    <text evidence="1">The sequence shown here is derived from an EMBL/GenBank/DDBJ whole genome shotgun (WGS) entry which is preliminary data.</text>
</comment>
<dbReference type="RefSeq" id="WP_050059592.1">
    <property type="nucleotide sequence ID" value="NZ_JACHEK010000005.1"/>
</dbReference>
<protein>
    <recommendedName>
        <fullName evidence="3">DUF2946 domain-containing protein</fullName>
    </recommendedName>
</protein>
<evidence type="ECO:0000313" key="2">
    <source>
        <dbReference type="Proteomes" id="UP000538666"/>
    </source>
</evidence>
<dbReference type="AlphaFoldDB" id="A0A841JYQ2"/>
<proteinExistence type="predicted"/>
<organism evidence="1 2">
    <name type="scientific">Silvibacterium bohemicum</name>
    <dbReference type="NCBI Taxonomy" id="1577686"/>
    <lineage>
        <taxon>Bacteria</taxon>
        <taxon>Pseudomonadati</taxon>
        <taxon>Acidobacteriota</taxon>
        <taxon>Terriglobia</taxon>
        <taxon>Terriglobales</taxon>
        <taxon>Acidobacteriaceae</taxon>
        <taxon>Silvibacterium</taxon>
    </lineage>
</organism>
<dbReference type="OrthoDB" id="122731at2"/>
<accession>A0A841JYQ2</accession>
<sequence>MSVFYARPRSRSWLALLGIVCIALVLASSVVQVAHSHPSGEPDHDCSLCVTAHHVIQIAPSVQLDLVSLPVAVLTSEPALALPHRRFFFKLSCRPPPAESAFA</sequence>
<dbReference type="EMBL" id="JACHEK010000005">
    <property type="protein sequence ID" value="MBB6144849.1"/>
    <property type="molecule type" value="Genomic_DNA"/>
</dbReference>
<evidence type="ECO:0008006" key="3">
    <source>
        <dbReference type="Google" id="ProtNLM"/>
    </source>
</evidence>